<dbReference type="AlphaFoldDB" id="A0A2M7H4C4"/>
<evidence type="ECO:0008006" key="3">
    <source>
        <dbReference type="Google" id="ProtNLM"/>
    </source>
</evidence>
<organism evidence="1 2">
    <name type="scientific">Candidatus Kerfeldbacteria bacterium CG15_BIG_FIL_POST_REV_8_21_14_020_45_12</name>
    <dbReference type="NCBI Taxonomy" id="2014247"/>
    <lineage>
        <taxon>Bacteria</taxon>
        <taxon>Candidatus Kerfeldiibacteriota</taxon>
    </lineage>
</organism>
<reference evidence="1 2" key="1">
    <citation type="submission" date="2017-09" db="EMBL/GenBank/DDBJ databases">
        <title>Depth-based differentiation of microbial function through sediment-hosted aquifers and enrichment of novel symbionts in the deep terrestrial subsurface.</title>
        <authorList>
            <person name="Probst A.J."/>
            <person name="Ladd B."/>
            <person name="Jarett J.K."/>
            <person name="Geller-Mcgrath D.E."/>
            <person name="Sieber C.M."/>
            <person name="Emerson J.B."/>
            <person name="Anantharaman K."/>
            <person name="Thomas B.C."/>
            <person name="Malmstrom R."/>
            <person name="Stieglmeier M."/>
            <person name="Klingl A."/>
            <person name="Woyke T."/>
            <person name="Ryan C.M."/>
            <person name="Banfield J.F."/>
        </authorList>
    </citation>
    <scope>NUCLEOTIDE SEQUENCE [LARGE SCALE GENOMIC DNA]</scope>
    <source>
        <strain evidence="1">CG15_BIG_FIL_POST_REV_8_21_14_020_45_12</strain>
    </source>
</reference>
<sequence>MIMGSVILFSFSQPVYAFGDGEDEGDNGSQVSDVAADNSDTANVDVLGPFGGNVWNIAIDTDADMVYVTAKDSPNGIYRSADGGATWEGIEGGFDYGQGIAVDVDATAGDVYALFTNGLYVSTDQGATYTQVAEVYGSSLLVGSEAILIGSTDSDSPGVISRSTDNGTTFSDVTVTSDDQYFYTIAEGPTTGLIYAVGFDSDDATHLYRSTNSGSSWSEVTIPSITGTSNGSTIAVDPTDADHLILTGGYDGTSYQSTNAGSSWTSITPQSQEAAFDSSGRIFIGGQYSDDGSTWTSMGMDENDNSTAIGGHALLVDPNDQDTIYADGMPGLSKSTDRGVSWTDINEGIAGVTMTDISQANDKDIVWAAAYNGLAKTENFTSGNPTWEFPVLPDPCSAIWVEPVDAQIVVVGELGALKRSTDGGETWSEDLVSGLIESSMNVNEIIADVDTPTTLYAAVGNGNPSLPKTGMVIKSTDSGATWEDMEITDNASGQTLSQSGDGSIYVGLGAEGGTENVAGIYKYSDGSWSFLENSPDEEIVKVLVDPQDDNSVYAVASIAYGNDNTGNFGFYKSTDAGANWTKITENLDRLSEFNSLALQESTTPSTLYLGAVNYYGQGELYKSSDAGDTWGLLYTGLKEETFYTMIFDGVTAGTSRGLFDIKSKASLTLKLGSKKIKKNKKAALTLTLKDAVTDKALKNKHVMLFKKKGKKFVKIQTLTTKKSGKVSIKLRVKKVGKTQFKARWKPAGIQAEEYTTSNSSVKKLTVKKKKKS</sequence>
<dbReference type="EMBL" id="PFGC01000027">
    <property type="protein sequence ID" value="PIW37067.1"/>
    <property type="molecule type" value="Genomic_DNA"/>
</dbReference>
<protein>
    <recommendedName>
        <fullName evidence="3">Sortilin N-terminal domain-containing protein</fullName>
    </recommendedName>
</protein>
<proteinExistence type="predicted"/>
<evidence type="ECO:0000313" key="1">
    <source>
        <dbReference type="EMBL" id="PIW37067.1"/>
    </source>
</evidence>
<dbReference type="GO" id="GO:0010411">
    <property type="term" value="P:xyloglucan metabolic process"/>
    <property type="evidence" value="ECO:0007669"/>
    <property type="project" value="TreeGrafter"/>
</dbReference>
<dbReference type="SUPFAM" id="SSF110296">
    <property type="entry name" value="Oligoxyloglucan reducing end-specific cellobiohydrolase"/>
    <property type="match status" value="3"/>
</dbReference>
<dbReference type="Gene3D" id="2.130.10.10">
    <property type="entry name" value="YVTN repeat-like/Quinoprotein amine dehydrogenase"/>
    <property type="match status" value="5"/>
</dbReference>
<dbReference type="CDD" id="cd15482">
    <property type="entry name" value="Sialidase_non-viral"/>
    <property type="match status" value="3"/>
</dbReference>
<dbReference type="InterPro" id="IPR052025">
    <property type="entry name" value="Xyloglucanase_GH74"/>
</dbReference>
<dbReference type="InterPro" id="IPR015943">
    <property type="entry name" value="WD40/YVTN_repeat-like_dom_sf"/>
</dbReference>
<gene>
    <name evidence="1" type="ORF">COW24_02070</name>
</gene>
<evidence type="ECO:0000313" key="2">
    <source>
        <dbReference type="Proteomes" id="UP000230292"/>
    </source>
</evidence>
<dbReference type="PANTHER" id="PTHR43739:SF5">
    <property type="entry name" value="EXO-ALPHA-SIALIDASE"/>
    <property type="match status" value="1"/>
</dbReference>
<dbReference type="Proteomes" id="UP000230292">
    <property type="component" value="Unassembled WGS sequence"/>
</dbReference>
<dbReference type="PANTHER" id="PTHR43739">
    <property type="entry name" value="XYLOGLUCANASE (EUROFUNG)"/>
    <property type="match status" value="1"/>
</dbReference>
<name>A0A2M7H4C4_9BACT</name>
<accession>A0A2M7H4C4</accession>
<comment type="caution">
    <text evidence="1">The sequence shown here is derived from an EMBL/GenBank/DDBJ whole genome shotgun (WGS) entry which is preliminary data.</text>
</comment>